<accession>A0AAE3A7U5</accession>
<dbReference type="EC" id="4.2.1.10" evidence="5"/>
<feature type="binding site" evidence="5">
    <location>
        <position position="234"/>
    </location>
    <ligand>
        <name>3-dehydroquinate</name>
        <dbReference type="ChEBI" id="CHEBI:32364"/>
    </ligand>
</feature>
<comment type="function">
    <text evidence="5">Involved in the third step of the chorismate pathway, which leads to the biosynthesis of aromatic amino acids. Catalyzes the cis-dehydration of 3-dehydroquinate (DHQ) and introduces the first double bond of the aromatic ring to yield 3-dehydroshikimate.</text>
</comment>
<feature type="active site" description="Proton donor/acceptor" evidence="5">
    <location>
        <position position="146"/>
    </location>
</feature>
<dbReference type="HAMAP" id="MF_00214">
    <property type="entry name" value="AroD"/>
    <property type="match status" value="1"/>
</dbReference>
<dbReference type="FunFam" id="3.20.20.70:FF:000047">
    <property type="entry name" value="3-dehydroquinate dehydratase"/>
    <property type="match status" value="1"/>
</dbReference>
<keyword evidence="3 5" id="KW-0456">Lyase</keyword>
<dbReference type="PANTHER" id="PTHR43699">
    <property type="entry name" value="3-DEHYDROQUINATE DEHYDRATASE"/>
    <property type="match status" value="1"/>
</dbReference>
<dbReference type="EMBL" id="JAJEPS010000003">
    <property type="protein sequence ID" value="MCC2125425.1"/>
    <property type="molecule type" value="Genomic_DNA"/>
</dbReference>
<dbReference type="Proteomes" id="UP001198220">
    <property type="component" value="Unassembled WGS sequence"/>
</dbReference>
<feature type="binding site" evidence="5">
    <location>
        <begin position="49"/>
        <end position="51"/>
    </location>
    <ligand>
        <name>3-dehydroquinate</name>
        <dbReference type="ChEBI" id="CHEBI:32364"/>
    </ligand>
</feature>
<gene>
    <name evidence="5 6" type="primary">aroD</name>
    <name evidence="6" type="ORF">LKD36_04440</name>
</gene>
<dbReference type="InterPro" id="IPR001381">
    <property type="entry name" value="DHquinase_I"/>
</dbReference>
<name>A0AAE3A7U5_9FIRM</name>
<evidence type="ECO:0000313" key="7">
    <source>
        <dbReference type="Proteomes" id="UP001198220"/>
    </source>
</evidence>
<feature type="active site" description="Schiff-base intermediate with substrate" evidence="5">
    <location>
        <position position="173"/>
    </location>
</feature>
<dbReference type="InterPro" id="IPR013785">
    <property type="entry name" value="Aldolase_TIM"/>
</dbReference>
<protein>
    <recommendedName>
        <fullName evidence="5">3-dehydroquinate dehydratase</fullName>
        <shortName evidence="5">3-dehydroquinase</shortName>
        <ecNumber evidence="5">4.2.1.10</ecNumber>
    </recommendedName>
    <alternativeName>
        <fullName evidence="5">Type I DHQase</fullName>
    </alternativeName>
    <alternativeName>
        <fullName evidence="5">Type I dehydroquinase</fullName>
        <shortName evidence="5">DHQ1</shortName>
    </alternativeName>
</protein>
<dbReference type="RefSeq" id="WP_308458861.1">
    <property type="nucleotide sequence ID" value="NZ_JAJEPS010000003.1"/>
</dbReference>
<dbReference type="NCBIfam" id="TIGR01093">
    <property type="entry name" value="aroD"/>
    <property type="match status" value="1"/>
</dbReference>
<dbReference type="InterPro" id="IPR050146">
    <property type="entry name" value="Type-I_3-dehydroquinase"/>
</dbReference>
<keyword evidence="4 5" id="KW-0704">Schiff base</keyword>
<comment type="caution">
    <text evidence="6">The sequence shown here is derived from an EMBL/GenBank/DDBJ whole genome shotgun (WGS) entry which is preliminary data.</text>
</comment>
<keyword evidence="2 5" id="KW-0057">Aromatic amino acid biosynthesis</keyword>
<sequence length="252" mass="27591">MKKTFGLGPSGTLMGEGTPKICIPIVAETVEEIRKKAEEISLLPAEVVEWRADFYEDIFVEGKLEEILSMLRVILKNQALLYTFRSADEGGHRMVEKETYYQLNERAAGSGLVDLIDVEAFMDEDSTAAHMRKLQELGVHTIASNHDFAATPVPEEMLRRLTRMQALGADVAKLAVMPGCPQDVLNLLQVTLTAYETLEIPVITMSMGKQGIVSRISGPLTGSALTFATAGEASAPGQIPVENMREILDIIL</sequence>
<feature type="binding site" evidence="5">
    <location>
        <position position="85"/>
    </location>
    <ligand>
        <name>3-dehydroquinate</name>
        <dbReference type="ChEBI" id="CHEBI:32364"/>
    </ligand>
</feature>
<keyword evidence="7" id="KW-1185">Reference proteome</keyword>
<dbReference type="GO" id="GO:0008652">
    <property type="term" value="P:amino acid biosynthetic process"/>
    <property type="evidence" value="ECO:0007669"/>
    <property type="project" value="UniProtKB-KW"/>
</dbReference>
<dbReference type="GO" id="GO:0003855">
    <property type="term" value="F:3-dehydroquinate dehydratase activity"/>
    <property type="evidence" value="ECO:0007669"/>
    <property type="project" value="UniProtKB-UniRule"/>
</dbReference>
<dbReference type="GO" id="GO:0009423">
    <property type="term" value="P:chorismate biosynthetic process"/>
    <property type="evidence" value="ECO:0007669"/>
    <property type="project" value="UniProtKB-UniRule"/>
</dbReference>
<feature type="binding site" evidence="5">
    <location>
        <position position="238"/>
    </location>
    <ligand>
        <name>3-dehydroquinate</name>
        <dbReference type="ChEBI" id="CHEBI:32364"/>
    </ligand>
</feature>
<evidence type="ECO:0000256" key="1">
    <source>
        <dbReference type="ARBA" id="ARBA00001864"/>
    </source>
</evidence>
<keyword evidence="5" id="KW-0028">Amino-acid biosynthesis</keyword>
<evidence type="ECO:0000256" key="3">
    <source>
        <dbReference type="ARBA" id="ARBA00023239"/>
    </source>
</evidence>
<proteinExistence type="inferred from homology"/>
<comment type="subunit">
    <text evidence="5">Homodimer.</text>
</comment>
<dbReference type="CDD" id="cd00502">
    <property type="entry name" value="DHQase_I"/>
    <property type="match status" value="1"/>
</dbReference>
<comment type="caution">
    <text evidence="5">Lacks conserved residue(s) required for the propagation of feature annotation.</text>
</comment>
<dbReference type="GO" id="GO:0046279">
    <property type="term" value="P:3,4-dihydroxybenzoate biosynthetic process"/>
    <property type="evidence" value="ECO:0007669"/>
    <property type="project" value="TreeGrafter"/>
</dbReference>
<evidence type="ECO:0000256" key="2">
    <source>
        <dbReference type="ARBA" id="ARBA00023141"/>
    </source>
</evidence>
<reference evidence="6 7" key="1">
    <citation type="submission" date="2021-10" db="EMBL/GenBank/DDBJ databases">
        <title>Anaerobic single-cell dispensing facilitates the cultivation of human gut bacteria.</title>
        <authorList>
            <person name="Afrizal A."/>
        </authorList>
    </citation>
    <scope>NUCLEOTIDE SEQUENCE [LARGE SCALE GENOMIC DNA]</scope>
    <source>
        <strain evidence="6 7">CLA-AA-H276</strain>
    </source>
</reference>
<comment type="similarity">
    <text evidence="5">Belongs to the type-I 3-dehydroquinase family.</text>
</comment>
<dbReference type="PANTHER" id="PTHR43699:SF1">
    <property type="entry name" value="3-DEHYDROQUINATE DEHYDRATASE"/>
    <property type="match status" value="1"/>
</dbReference>
<dbReference type="GO" id="GO:0009073">
    <property type="term" value="P:aromatic amino acid family biosynthetic process"/>
    <property type="evidence" value="ECO:0007669"/>
    <property type="project" value="UniProtKB-KW"/>
</dbReference>
<comment type="catalytic activity">
    <reaction evidence="1 5">
        <text>3-dehydroquinate = 3-dehydroshikimate + H2O</text>
        <dbReference type="Rhea" id="RHEA:21096"/>
        <dbReference type="ChEBI" id="CHEBI:15377"/>
        <dbReference type="ChEBI" id="CHEBI:16630"/>
        <dbReference type="ChEBI" id="CHEBI:32364"/>
        <dbReference type="EC" id="4.2.1.10"/>
    </reaction>
</comment>
<evidence type="ECO:0000256" key="4">
    <source>
        <dbReference type="ARBA" id="ARBA00023270"/>
    </source>
</evidence>
<dbReference type="SUPFAM" id="SSF51569">
    <property type="entry name" value="Aldolase"/>
    <property type="match status" value="1"/>
</dbReference>
<comment type="pathway">
    <text evidence="5">Metabolic intermediate biosynthesis; chorismate biosynthesis; chorismate from D-erythrose 4-phosphate and phosphoenolpyruvate: step 3/7.</text>
</comment>
<organism evidence="6 7">
    <name type="scientific">Hominiventricola filiformis</name>
    <dbReference type="NCBI Taxonomy" id="2885352"/>
    <lineage>
        <taxon>Bacteria</taxon>
        <taxon>Bacillati</taxon>
        <taxon>Bacillota</taxon>
        <taxon>Clostridia</taxon>
        <taxon>Lachnospirales</taxon>
        <taxon>Lachnospiraceae</taxon>
        <taxon>Hominiventricola</taxon>
    </lineage>
</organism>
<evidence type="ECO:0000256" key="5">
    <source>
        <dbReference type="HAMAP-Rule" id="MF_00214"/>
    </source>
</evidence>
<feature type="binding site" evidence="5">
    <location>
        <position position="215"/>
    </location>
    <ligand>
        <name>3-dehydroquinate</name>
        <dbReference type="ChEBI" id="CHEBI:32364"/>
    </ligand>
</feature>
<dbReference type="AlphaFoldDB" id="A0AAE3A7U5"/>
<dbReference type="Gene3D" id="3.20.20.70">
    <property type="entry name" value="Aldolase class I"/>
    <property type="match status" value="1"/>
</dbReference>
<evidence type="ECO:0000313" key="6">
    <source>
        <dbReference type="EMBL" id="MCC2125425.1"/>
    </source>
</evidence>
<dbReference type="Pfam" id="PF01487">
    <property type="entry name" value="DHquinase_I"/>
    <property type="match status" value="1"/>
</dbReference>